<evidence type="ECO:0000313" key="2">
    <source>
        <dbReference type="EMBL" id="GAA5519937.1"/>
    </source>
</evidence>
<name>A0ABP9WJF5_9MICO</name>
<proteinExistence type="predicted"/>
<dbReference type="InterPro" id="IPR003812">
    <property type="entry name" value="Fido"/>
</dbReference>
<gene>
    <name evidence="2" type="ORF">Lsed01_02395</name>
</gene>
<dbReference type="PANTHER" id="PTHR13504:SF38">
    <property type="entry name" value="FIDO DOMAIN-CONTAINING PROTEIN"/>
    <property type="match status" value="1"/>
</dbReference>
<comment type="caution">
    <text evidence="2">The sequence shown here is derived from an EMBL/GenBank/DDBJ whole genome shotgun (WGS) entry which is preliminary data.</text>
</comment>
<feature type="domain" description="Fido" evidence="1">
    <location>
        <begin position="174"/>
        <end position="321"/>
    </location>
</feature>
<dbReference type="InterPro" id="IPR040198">
    <property type="entry name" value="Fido_containing"/>
</dbReference>
<reference evidence="2 3" key="1">
    <citation type="submission" date="2024-02" db="EMBL/GenBank/DDBJ databases">
        <title>Lysinimicrobium sediminis NBRC 112286.</title>
        <authorList>
            <person name="Ichikawa N."/>
            <person name="Katano-Makiyama Y."/>
            <person name="Hidaka K."/>
        </authorList>
    </citation>
    <scope>NUCLEOTIDE SEQUENCE [LARGE SCALE GENOMIC DNA]</scope>
    <source>
        <strain evidence="2 3">NBRC 112286</strain>
    </source>
</reference>
<evidence type="ECO:0000313" key="3">
    <source>
        <dbReference type="Proteomes" id="UP001426770"/>
    </source>
</evidence>
<dbReference type="PANTHER" id="PTHR13504">
    <property type="entry name" value="FIDO DOMAIN-CONTAINING PROTEIN DDB_G0283145"/>
    <property type="match status" value="1"/>
</dbReference>
<dbReference type="Proteomes" id="UP001426770">
    <property type="component" value="Unassembled WGS sequence"/>
</dbReference>
<organism evidence="2 3">
    <name type="scientific">Demequina sediminis</name>
    <dbReference type="NCBI Taxonomy" id="1930058"/>
    <lineage>
        <taxon>Bacteria</taxon>
        <taxon>Bacillati</taxon>
        <taxon>Actinomycetota</taxon>
        <taxon>Actinomycetes</taxon>
        <taxon>Micrococcales</taxon>
        <taxon>Demequinaceae</taxon>
        <taxon>Demequina</taxon>
    </lineage>
</organism>
<dbReference type="InterPro" id="IPR036597">
    <property type="entry name" value="Fido-like_dom_sf"/>
</dbReference>
<keyword evidence="3" id="KW-1185">Reference proteome</keyword>
<dbReference type="EMBL" id="BAABRR010000015">
    <property type="protein sequence ID" value="GAA5519937.1"/>
    <property type="molecule type" value="Genomic_DNA"/>
</dbReference>
<dbReference type="PROSITE" id="PS51459">
    <property type="entry name" value="FIDO"/>
    <property type="match status" value="1"/>
</dbReference>
<accession>A0ABP9WJF5</accession>
<protein>
    <recommendedName>
        <fullName evidence="1">Fido domain-containing protein</fullName>
    </recommendedName>
</protein>
<sequence>MSERPRRTAGTPAGGQYAYNASGAEADLNLTAPNRGWPALDYEDVQWRLSDELRGAAPIQQVIRLEARPYQAAIPATIADLDPLAELSPASIEQAADAAAQILMFDREAAALPVPMPAVLLRTESASSSQIEHLTANSRNLATAALGITAGQNADLVADNVAAMTRAMTGSGDLTREHILHIHHTLMERSEPDIAGHFRREPVWIGKPNLSPHGADFIPPRWERINDCVDDLTAFSRRLELNAIVLAAITHAQFETIHPFVDGNGRTGRAIVHTLLRNTGHAMATTVPVSSGLLGDVDGYFRSLSAYRQGDISPIVDTFATSAMRAVANGRRLANDTTRIHDDWRARIRARSDSGAWRLADHLFAQPVVNSGHVARFLGSSPQGAFNAIGTLVDAGVLTQTSRDRRNQLWQAKDVLDAMDDFAARATRRGL</sequence>
<dbReference type="Pfam" id="PF02661">
    <property type="entry name" value="Fic"/>
    <property type="match status" value="1"/>
</dbReference>
<dbReference type="SUPFAM" id="SSF140931">
    <property type="entry name" value="Fic-like"/>
    <property type="match status" value="1"/>
</dbReference>
<evidence type="ECO:0000259" key="1">
    <source>
        <dbReference type="PROSITE" id="PS51459"/>
    </source>
</evidence>
<dbReference type="RefSeq" id="WP_286214257.1">
    <property type="nucleotide sequence ID" value="NZ_AP027736.1"/>
</dbReference>
<dbReference type="Gene3D" id="1.10.3290.10">
    <property type="entry name" value="Fido-like domain"/>
    <property type="match status" value="1"/>
</dbReference>